<dbReference type="AlphaFoldDB" id="A0AAD7CRS5"/>
<dbReference type="PANTHER" id="PTHR43103">
    <property type="entry name" value="NUCLEOSIDE-DIPHOSPHATE-SUGAR EPIMERASE"/>
    <property type="match status" value="1"/>
</dbReference>
<dbReference type="SUPFAM" id="SSF51735">
    <property type="entry name" value="NAD(P)-binding Rossmann-fold domains"/>
    <property type="match status" value="1"/>
</dbReference>
<dbReference type="PANTHER" id="PTHR43103:SF5">
    <property type="entry name" value="4-EPIMERASE, PUTATIVE (AFU_ORTHOLOGUE AFUA_7G00360)-RELATED"/>
    <property type="match status" value="1"/>
</dbReference>
<proteinExistence type="inferred from homology"/>
<keyword evidence="3" id="KW-0520">NAD</keyword>
<evidence type="ECO:0000256" key="1">
    <source>
        <dbReference type="ARBA" id="ARBA00007637"/>
    </source>
</evidence>
<reference evidence="5" key="1">
    <citation type="submission" date="2023-03" db="EMBL/GenBank/DDBJ databases">
        <title>Massive genome expansion in bonnet fungi (Mycena s.s.) driven by repeated elements and novel gene families across ecological guilds.</title>
        <authorList>
            <consortium name="Lawrence Berkeley National Laboratory"/>
            <person name="Harder C.B."/>
            <person name="Miyauchi S."/>
            <person name="Viragh M."/>
            <person name="Kuo A."/>
            <person name="Thoen E."/>
            <person name="Andreopoulos B."/>
            <person name="Lu D."/>
            <person name="Skrede I."/>
            <person name="Drula E."/>
            <person name="Henrissat B."/>
            <person name="Morin E."/>
            <person name="Kohler A."/>
            <person name="Barry K."/>
            <person name="LaButti K."/>
            <person name="Morin E."/>
            <person name="Salamov A."/>
            <person name="Lipzen A."/>
            <person name="Mereny Z."/>
            <person name="Hegedus B."/>
            <person name="Baldrian P."/>
            <person name="Stursova M."/>
            <person name="Weitz H."/>
            <person name="Taylor A."/>
            <person name="Grigoriev I.V."/>
            <person name="Nagy L.G."/>
            <person name="Martin F."/>
            <person name="Kauserud H."/>
        </authorList>
    </citation>
    <scope>NUCLEOTIDE SEQUENCE</scope>
    <source>
        <strain evidence="5">CBHHK067</strain>
    </source>
</reference>
<dbReference type="EMBL" id="JARKIE010000265">
    <property type="protein sequence ID" value="KAJ7659967.1"/>
    <property type="molecule type" value="Genomic_DNA"/>
</dbReference>
<evidence type="ECO:0000313" key="6">
    <source>
        <dbReference type="Proteomes" id="UP001221757"/>
    </source>
</evidence>
<dbReference type="Pfam" id="PF01370">
    <property type="entry name" value="Epimerase"/>
    <property type="match status" value="1"/>
</dbReference>
<dbReference type="InterPro" id="IPR036291">
    <property type="entry name" value="NAD(P)-bd_dom_sf"/>
</dbReference>
<keyword evidence="2" id="KW-0560">Oxidoreductase</keyword>
<dbReference type="GO" id="GO:0016491">
    <property type="term" value="F:oxidoreductase activity"/>
    <property type="evidence" value="ECO:0007669"/>
    <property type="project" value="UniProtKB-KW"/>
</dbReference>
<dbReference type="InterPro" id="IPR001509">
    <property type="entry name" value="Epimerase_deHydtase"/>
</dbReference>
<organism evidence="5 6">
    <name type="scientific">Mycena rosella</name>
    <name type="common">Pink bonnet</name>
    <name type="synonym">Agaricus rosellus</name>
    <dbReference type="NCBI Taxonomy" id="1033263"/>
    <lineage>
        <taxon>Eukaryota</taxon>
        <taxon>Fungi</taxon>
        <taxon>Dikarya</taxon>
        <taxon>Basidiomycota</taxon>
        <taxon>Agaricomycotina</taxon>
        <taxon>Agaricomycetes</taxon>
        <taxon>Agaricomycetidae</taxon>
        <taxon>Agaricales</taxon>
        <taxon>Marasmiineae</taxon>
        <taxon>Mycenaceae</taxon>
        <taxon>Mycena</taxon>
    </lineage>
</organism>
<dbReference type="Gene3D" id="3.40.50.720">
    <property type="entry name" value="NAD(P)-binding Rossmann-like Domain"/>
    <property type="match status" value="1"/>
</dbReference>
<accession>A0AAD7CRS5</accession>
<comment type="similarity">
    <text evidence="1">Belongs to the NAD(P)-dependent epimerase/dehydratase family.</text>
</comment>
<evidence type="ECO:0000259" key="4">
    <source>
        <dbReference type="Pfam" id="PF01370"/>
    </source>
</evidence>
<evidence type="ECO:0000256" key="2">
    <source>
        <dbReference type="ARBA" id="ARBA00023002"/>
    </source>
</evidence>
<feature type="domain" description="NAD-dependent epimerase/dehydratase" evidence="4">
    <location>
        <begin position="10"/>
        <end position="176"/>
    </location>
</feature>
<evidence type="ECO:0000256" key="3">
    <source>
        <dbReference type="ARBA" id="ARBA00023027"/>
    </source>
</evidence>
<name>A0AAD7CRS5_MYCRO</name>
<gene>
    <name evidence="5" type="ORF">B0H17DRAFT_954448</name>
</gene>
<keyword evidence="6" id="KW-1185">Reference proteome</keyword>
<protein>
    <recommendedName>
        <fullName evidence="4">NAD-dependent epimerase/dehydratase domain-containing protein</fullName>
    </recommendedName>
</protein>
<comment type="caution">
    <text evidence="5">The sequence shown here is derived from an EMBL/GenBank/DDBJ whole genome shotgun (WGS) entry which is preliminary data.</text>
</comment>
<evidence type="ECO:0000313" key="5">
    <source>
        <dbReference type="EMBL" id="KAJ7659967.1"/>
    </source>
</evidence>
<sequence length="309" mass="34080">MQQTSPLKKIAITGSNGSVGRRTVFMVLKHGYCVVGIDQSPLVTADDRELGSNFSLLQTDLKDYDGTLKASDLLGSLFRALEGCEAIIHLAACPKPGDYKVVVHNSNVVISWNVLRAAAEVNAFQWLVNTLIVPTSSINTIPMIFSQAPRFEFFPIDESHPCLPDEPYGLSKVYISIVRRFPDMRVASLRLHWSVPSRAVAQKPELVRAKNQLWGYVQEDSAAEAFILAVTQPADNWSSAAEPFFIAAPETTFDGNTSELLQEYWPNVPIKHGKEMGGNIGCFDCSKAKALLGWVHNPDLTSSIVYYSC</sequence>
<dbReference type="Proteomes" id="UP001221757">
    <property type="component" value="Unassembled WGS sequence"/>
</dbReference>